<dbReference type="GO" id="GO:0046872">
    <property type="term" value="F:metal ion binding"/>
    <property type="evidence" value="ECO:0007669"/>
    <property type="project" value="UniProtKB-KW"/>
</dbReference>
<name>A0A1N6DBN0_9SPHN</name>
<organism evidence="19 20">
    <name type="scientific">Parasphingorhabdus marina DSM 22363</name>
    <dbReference type="NCBI Taxonomy" id="1123272"/>
    <lineage>
        <taxon>Bacteria</taxon>
        <taxon>Pseudomonadati</taxon>
        <taxon>Pseudomonadota</taxon>
        <taxon>Alphaproteobacteria</taxon>
        <taxon>Sphingomonadales</taxon>
        <taxon>Sphingomonadaceae</taxon>
        <taxon>Parasphingorhabdus</taxon>
    </lineage>
</organism>
<sequence>MWPYHPDLLRRPVPRYTSYPTAAEFRPVGEDHVLENAVAAIPEGAEISLYLHIPYCNTICHYCACNTGRANRQKRLQAYIDALLAEIRIMGELLTSKHVVKRIAFGGGSPNAISTQEFAHLIAALKDSFHVDRAEISVELDPRDFDGEWAAMLGQSGVTHASMGVQTFSAEVQQVIGRVQPYETIASAMSQLRAHGVQSINFDMMYGLPGQTGQDLSDSLDKTIELRPERIALFGYAHLPQRIARQRRMDTSIMANQLQRFAMSSLGYQTLVRAGYEAIGFDHFALPDDPMAVAARAGEVSRNFQGYTHDPSPWLLGMGATAISLFPDRILQNEKNVGAWRNAVSTGRLTASLGVHRTSRDEAHRQIIEDILCRGEAEIGGLDGAETYAERLASFEQRGLIERDDGHITCTDSATPYLRTIAAIFDPYRHNSKGGFSSAI</sequence>
<keyword evidence="20" id="KW-1185">Reference proteome</keyword>
<evidence type="ECO:0000256" key="1">
    <source>
        <dbReference type="ARBA" id="ARBA00004496"/>
    </source>
</evidence>
<evidence type="ECO:0000256" key="16">
    <source>
        <dbReference type="PIRSR" id="PIRSR000167-1"/>
    </source>
</evidence>
<dbReference type="GO" id="GO:0006782">
    <property type="term" value="P:protoporphyrinogen IX biosynthetic process"/>
    <property type="evidence" value="ECO:0007669"/>
    <property type="project" value="UniProtKB-UniPathway"/>
</dbReference>
<dbReference type="CDD" id="cd01335">
    <property type="entry name" value="Radical_SAM"/>
    <property type="match status" value="1"/>
</dbReference>
<evidence type="ECO:0000256" key="11">
    <source>
        <dbReference type="ARBA" id="ARBA00023014"/>
    </source>
</evidence>
<evidence type="ECO:0000256" key="9">
    <source>
        <dbReference type="ARBA" id="ARBA00023002"/>
    </source>
</evidence>
<dbReference type="InterPro" id="IPR007197">
    <property type="entry name" value="rSAM"/>
</dbReference>
<dbReference type="PIRSF" id="PIRSF000167">
    <property type="entry name" value="HemN"/>
    <property type="match status" value="1"/>
</dbReference>
<dbReference type="GO" id="GO:0004109">
    <property type="term" value="F:coproporphyrinogen oxidase activity"/>
    <property type="evidence" value="ECO:0007669"/>
    <property type="project" value="InterPro"/>
</dbReference>
<evidence type="ECO:0000256" key="4">
    <source>
        <dbReference type="ARBA" id="ARBA00011245"/>
    </source>
</evidence>
<dbReference type="InterPro" id="IPR023404">
    <property type="entry name" value="rSAM_horseshoe"/>
</dbReference>
<comment type="cofactor">
    <cofactor evidence="15 17">
        <name>[4Fe-4S] cluster</name>
        <dbReference type="ChEBI" id="CHEBI:49883"/>
    </cofactor>
    <text evidence="15 17">Binds 1 [4Fe-4S] cluster. The cluster is coordinated with 3 cysteines and an exchangeable S-adenosyl-L-methionine.</text>
</comment>
<feature type="binding site" evidence="16">
    <location>
        <begin position="62"/>
        <end position="64"/>
    </location>
    <ligand>
        <name>S-adenosyl-L-methionine</name>
        <dbReference type="ChEBI" id="CHEBI:59789"/>
        <label>2</label>
    </ligand>
</feature>
<gene>
    <name evidence="19" type="ORF">SAMN02745824_1781</name>
</gene>
<dbReference type="UniPathway" id="UPA00251">
    <property type="reaction ID" value="UER00323"/>
</dbReference>
<dbReference type="PROSITE" id="PS51918">
    <property type="entry name" value="RADICAL_SAM"/>
    <property type="match status" value="1"/>
</dbReference>
<dbReference type="EC" id="1.3.98.3" evidence="15"/>
<dbReference type="SUPFAM" id="SSF102114">
    <property type="entry name" value="Radical SAM enzymes"/>
    <property type="match status" value="1"/>
</dbReference>
<dbReference type="GO" id="GO:0051989">
    <property type="term" value="F:coproporphyrinogen dehydrogenase activity"/>
    <property type="evidence" value="ECO:0007669"/>
    <property type="project" value="UniProtKB-EC"/>
</dbReference>
<evidence type="ECO:0000259" key="18">
    <source>
        <dbReference type="PROSITE" id="PS51918"/>
    </source>
</evidence>
<dbReference type="SFLD" id="SFLDS00029">
    <property type="entry name" value="Radical_SAM"/>
    <property type="match status" value="1"/>
</dbReference>
<dbReference type="Proteomes" id="UP000185192">
    <property type="component" value="Unassembled WGS sequence"/>
</dbReference>
<dbReference type="Gene3D" id="3.80.30.20">
    <property type="entry name" value="tm_1862 like domain"/>
    <property type="match status" value="1"/>
</dbReference>
<feature type="binding site" evidence="16">
    <location>
        <position position="237"/>
    </location>
    <ligand>
        <name>S-adenosyl-L-methionine</name>
        <dbReference type="ChEBI" id="CHEBI:59789"/>
        <label>2</label>
    </ligand>
</feature>
<evidence type="ECO:0000256" key="14">
    <source>
        <dbReference type="ARBA" id="ARBA00048321"/>
    </source>
</evidence>
<evidence type="ECO:0000313" key="19">
    <source>
        <dbReference type="EMBL" id="SIN68064.1"/>
    </source>
</evidence>
<evidence type="ECO:0000256" key="17">
    <source>
        <dbReference type="PIRSR" id="PIRSR000167-2"/>
    </source>
</evidence>
<comment type="similarity">
    <text evidence="3 15">Belongs to the anaerobic coproporphyrinogen-III oxidase family.</text>
</comment>
<comment type="function">
    <text evidence="13">Involved in the heme biosynthesis. Catalyzes the anaerobic oxidative decarboxylation of propionate groups of rings A and B of coproporphyrinogen III to yield the vinyl groups in protoporphyrinogen IX.</text>
</comment>
<dbReference type="SFLD" id="SFLDG01065">
    <property type="entry name" value="anaerobic_coproporphyrinogen-I"/>
    <property type="match status" value="1"/>
</dbReference>
<proteinExistence type="inferred from homology"/>
<comment type="subunit">
    <text evidence="4">Monomer.</text>
</comment>
<dbReference type="RefSeq" id="WP_074204653.1">
    <property type="nucleotide sequence ID" value="NZ_FSQW01000001.1"/>
</dbReference>
<dbReference type="AlphaFoldDB" id="A0A1N6DBN0"/>
<dbReference type="Gene3D" id="1.10.10.920">
    <property type="match status" value="1"/>
</dbReference>
<keyword evidence="9 15" id="KW-0560">Oxidoreductase</keyword>
<dbReference type="GO" id="GO:0005737">
    <property type="term" value="C:cytoplasm"/>
    <property type="evidence" value="ECO:0007669"/>
    <property type="project" value="UniProtKB-SubCell"/>
</dbReference>
<dbReference type="GO" id="GO:0051539">
    <property type="term" value="F:4 iron, 4 sulfur cluster binding"/>
    <property type="evidence" value="ECO:0007669"/>
    <property type="project" value="UniProtKB-KW"/>
</dbReference>
<evidence type="ECO:0000256" key="10">
    <source>
        <dbReference type="ARBA" id="ARBA00023004"/>
    </source>
</evidence>
<feature type="binding site" evidence="17">
    <location>
        <position position="56"/>
    </location>
    <ligand>
        <name>[4Fe-4S] cluster</name>
        <dbReference type="ChEBI" id="CHEBI:49883"/>
        <note>4Fe-4S-S-AdoMet</note>
    </ligand>
</feature>
<keyword evidence="8 15" id="KW-0479">Metal-binding</keyword>
<keyword evidence="5 15" id="KW-0004">4Fe-4S</keyword>
<evidence type="ECO:0000256" key="7">
    <source>
        <dbReference type="ARBA" id="ARBA00022691"/>
    </source>
</evidence>
<accession>A0A1N6DBN0</accession>
<comment type="catalytic activity">
    <reaction evidence="14 15">
        <text>coproporphyrinogen III + 2 S-adenosyl-L-methionine = protoporphyrinogen IX + 2 5'-deoxyadenosine + 2 L-methionine + 2 CO2</text>
        <dbReference type="Rhea" id="RHEA:15425"/>
        <dbReference type="ChEBI" id="CHEBI:16526"/>
        <dbReference type="ChEBI" id="CHEBI:17319"/>
        <dbReference type="ChEBI" id="CHEBI:57307"/>
        <dbReference type="ChEBI" id="CHEBI:57309"/>
        <dbReference type="ChEBI" id="CHEBI:57844"/>
        <dbReference type="ChEBI" id="CHEBI:59789"/>
        <dbReference type="EC" id="1.3.98.3"/>
    </reaction>
</comment>
<dbReference type="PANTHER" id="PTHR13932:SF6">
    <property type="entry name" value="OXYGEN-INDEPENDENT COPROPORPHYRINOGEN III OXIDASE"/>
    <property type="match status" value="1"/>
</dbReference>
<feature type="domain" description="Radical SAM core" evidence="18">
    <location>
        <begin position="41"/>
        <end position="282"/>
    </location>
</feature>
<comment type="subcellular location">
    <subcellularLocation>
        <location evidence="1 15">Cytoplasm</location>
    </subcellularLocation>
</comment>
<evidence type="ECO:0000256" key="5">
    <source>
        <dbReference type="ARBA" id="ARBA00022485"/>
    </source>
</evidence>
<feature type="binding site" evidence="16">
    <location>
        <position position="166"/>
    </location>
    <ligand>
        <name>S-adenosyl-L-methionine</name>
        <dbReference type="ChEBI" id="CHEBI:59789"/>
        <label>2</label>
    </ligand>
</feature>
<dbReference type="InterPro" id="IPR004558">
    <property type="entry name" value="Coprogen_oxidase_HemN"/>
</dbReference>
<comment type="pathway">
    <text evidence="2 15">Porphyrin-containing compound metabolism; protoporphyrin-IX biosynthesis; protoporphyrinogen-IX from coproporphyrinogen-III (AdoMet route): step 1/1.</text>
</comment>
<dbReference type="EMBL" id="FSQW01000001">
    <property type="protein sequence ID" value="SIN68064.1"/>
    <property type="molecule type" value="Genomic_DNA"/>
</dbReference>
<dbReference type="STRING" id="1123272.SAMN02745824_1781"/>
<protein>
    <recommendedName>
        <fullName evidence="15">Coproporphyrinogen-III oxidase</fullName>
        <ecNumber evidence="15">1.3.98.3</ecNumber>
    </recommendedName>
</protein>
<evidence type="ECO:0000256" key="3">
    <source>
        <dbReference type="ARBA" id="ARBA00005493"/>
    </source>
</evidence>
<evidence type="ECO:0000256" key="12">
    <source>
        <dbReference type="ARBA" id="ARBA00023244"/>
    </source>
</evidence>
<keyword evidence="12 15" id="KW-0627">Porphyrin biosynthesis</keyword>
<dbReference type="OrthoDB" id="9808022at2"/>
<feature type="binding site" evidence="16">
    <location>
        <position position="203"/>
    </location>
    <ligand>
        <name>S-adenosyl-L-methionine</name>
        <dbReference type="ChEBI" id="CHEBI:59789"/>
        <label>2</label>
    </ligand>
</feature>
<keyword evidence="11 15" id="KW-0411">Iron-sulfur</keyword>
<dbReference type="Pfam" id="PF04055">
    <property type="entry name" value="Radical_SAM"/>
    <property type="match status" value="1"/>
</dbReference>
<reference evidence="20" key="1">
    <citation type="submission" date="2016-11" db="EMBL/GenBank/DDBJ databases">
        <authorList>
            <person name="Varghese N."/>
            <person name="Submissions S."/>
        </authorList>
    </citation>
    <scope>NUCLEOTIDE SEQUENCE [LARGE SCALE GENOMIC DNA]</scope>
    <source>
        <strain evidence="20">DSM 22363</strain>
    </source>
</reference>
<dbReference type="NCBIfam" id="TIGR00538">
    <property type="entry name" value="hemN"/>
    <property type="match status" value="1"/>
</dbReference>
<feature type="binding site" evidence="16">
    <location>
        <position position="50"/>
    </location>
    <ligand>
        <name>S-adenosyl-L-methionine</name>
        <dbReference type="ChEBI" id="CHEBI:59789"/>
        <label>1</label>
    </ligand>
</feature>
<dbReference type="InterPro" id="IPR058240">
    <property type="entry name" value="rSAM_sf"/>
</dbReference>
<keyword evidence="10 15" id="KW-0408">Iron</keyword>
<evidence type="ECO:0000256" key="13">
    <source>
        <dbReference type="ARBA" id="ARBA00024295"/>
    </source>
</evidence>
<feature type="binding site" evidence="17">
    <location>
        <position position="63"/>
    </location>
    <ligand>
        <name>[4Fe-4S] cluster</name>
        <dbReference type="ChEBI" id="CHEBI:49883"/>
        <note>4Fe-4S-S-AdoMet</note>
    </ligand>
</feature>
<feature type="binding site" evidence="16">
    <location>
        <position position="323"/>
    </location>
    <ligand>
        <name>S-adenosyl-L-methionine</name>
        <dbReference type="ChEBI" id="CHEBI:59789"/>
        <label>1</label>
    </ligand>
</feature>
<dbReference type="SMART" id="SM00729">
    <property type="entry name" value="Elp3"/>
    <property type="match status" value="1"/>
</dbReference>
<evidence type="ECO:0000256" key="2">
    <source>
        <dbReference type="ARBA" id="ARBA00004785"/>
    </source>
</evidence>
<dbReference type="InterPro" id="IPR006638">
    <property type="entry name" value="Elp3/MiaA/NifB-like_rSAM"/>
</dbReference>
<evidence type="ECO:0000256" key="6">
    <source>
        <dbReference type="ARBA" id="ARBA00022490"/>
    </source>
</evidence>
<evidence type="ECO:0000313" key="20">
    <source>
        <dbReference type="Proteomes" id="UP000185192"/>
    </source>
</evidence>
<evidence type="ECO:0000256" key="8">
    <source>
        <dbReference type="ARBA" id="ARBA00022723"/>
    </source>
</evidence>
<keyword evidence="7 15" id="KW-0949">S-adenosyl-L-methionine</keyword>
<feature type="binding site" evidence="16">
    <location>
        <position position="107"/>
    </location>
    <ligand>
        <name>S-adenosyl-L-methionine</name>
        <dbReference type="ChEBI" id="CHEBI:59789"/>
        <label>1</label>
    </ligand>
</feature>
<evidence type="ECO:0000256" key="15">
    <source>
        <dbReference type="PIRNR" id="PIRNR000167"/>
    </source>
</evidence>
<dbReference type="InterPro" id="IPR034505">
    <property type="entry name" value="Coproporphyrinogen-III_oxidase"/>
</dbReference>
<feature type="binding site" evidence="16">
    <location>
        <position position="178"/>
    </location>
    <ligand>
        <name>S-adenosyl-L-methionine</name>
        <dbReference type="ChEBI" id="CHEBI:59789"/>
        <label>2</label>
    </ligand>
</feature>
<feature type="binding site" evidence="17">
    <location>
        <position position="60"/>
    </location>
    <ligand>
        <name>[4Fe-4S] cluster</name>
        <dbReference type="ChEBI" id="CHEBI:49883"/>
        <note>4Fe-4S-S-AdoMet</note>
    </ligand>
</feature>
<keyword evidence="6 15" id="KW-0963">Cytoplasm</keyword>
<feature type="binding site" evidence="16">
    <location>
        <position position="139"/>
    </location>
    <ligand>
        <name>S-adenosyl-L-methionine</name>
        <dbReference type="ChEBI" id="CHEBI:59789"/>
        <label>1</label>
    </ligand>
</feature>
<dbReference type="PANTHER" id="PTHR13932">
    <property type="entry name" value="COPROPORPHYRINIGEN III OXIDASE"/>
    <property type="match status" value="1"/>
</dbReference>